<dbReference type="GO" id="GO:0006508">
    <property type="term" value="P:proteolysis"/>
    <property type="evidence" value="ECO:0007669"/>
    <property type="project" value="InterPro"/>
</dbReference>
<feature type="region of interest" description="Disordered" evidence="1">
    <location>
        <begin position="83"/>
        <end position="114"/>
    </location>
</feature>
<dbReference type="EMBL" id="AMZH03009220">
    <property type="protein sequence ID" value="RRT57315.1"/>
    <property type="molecule type" value="Genomic_DNA"/>
</dbReference>
<organism evidence="2 3">
    <name type="scientific">Ensete ventricosum</name>
    <name type="common">Abyssinian banana</name>
    <name type="synonym">Musa ensete</name>
    <dbReference type="NCBI Taxonomy" id="4639"/>
    <lineage>
        <taxon>Eukaryota</taxon>
        <taxon>Viridiplantae</taxon>
        <taxon>Streptophyta</taxon>
        <taxon>Embryophyta</taxon>
        <taxon>Tracheophyta</taxon>
        <taxon>Spermatophyta</taxon>
        <taxon>Magnoliopsida</taxon>
        <taxon>Liliopsida</taxon>
        <taxon>Zingiberales</taxon>
        <taxon>Musaceae</taxon>
        <taxon>Ensete</taxon>
    </lineage>
</organism>
<dbReference type="Gene3D" id="2.40.70.10">
    <property type="entry name" value="Acid Proteases"/>
    <property type="match status" value="1"/>
</dbReference>
<gene>
    <name evidence="2" type="ORF">B296_00034927</name>
</gene>
<dbReference type="PROSITE" id="PS00141">
    <property type="entry name" value="ASP_PROTEASE"/>
    <property type="match status" value="1"/>
</dbReference>
<reference evidence="2 3" key="1">
    <citation type="journal article" date="2014" name="Agronomy (Basel)">
        <title>A Draft Genome Sequence for Ensete ventricosum, the Drought-Tolerant Tree Against Hunger.</title>
        <authorList>
            <person name="Harrison J."/>
            <person name="Moore K.A."/>
            <person name="Paszkiewicz K."/>
            <person name="Jones T."/>
            <person name="Grant M."/>
            <person name="Ambacheew D."/>
            <person name="Muzemil S."/>
            <person name="Studholme D.J."/>
        </authorList>
    </citation>
    <scope>NUCLEOTIDE SEQUENCE [LARGE SCALE GENOMIC DNA]</scope>
</reference>
<dbReference type="InterPro" id="IPR001969">
    <property type="entry name" value="Aspartic_peptidase_AS"/>
</dbReference>
<protein>
    <submittedName>
        <fullName evidence="2">Uncharacterized protein</fullName>
    </submittedName>
</protein>
<proteinExistence type="predicted"/>
<sequence>MVNALAGYTNSQTMKIGGFLKQQPVTILIDTGSTNNFMNSKVVAQMMLQIKDCSWFNIKVADGRILKCDRKCSRVAGTRTARYRAVPPKIDRRRKREEEEEDEKEEKKEKRVEERIPIARARSLPVRRRRSRVVVARGSQALFLPRGEKD</sequence>
<evidence type="ECO:0000256" key="1">
    <source>
        <dbReference type="SAM" id="MobiDB-lite"/>
    </source>
</evidence>
<comment type="caution">
    <text evidence="2">The sequence shown here is derived from an EMBL/GenBank/DDBJ whole genome shotgun (WGS) entry which is preliminary data.</text>
</comment>
<name>A0A426Z029_ENSVE</name>
<dbReference type="InterPro" id="IPR021109">
    <property type="entry name" value="Peptidase_aspartic_dom_sf"/>
</dbReference>
<evidence type="ECO:0000313" key="2">
    <source>
        <dbReference type="EMBL" id="RRT57315.1"/>
    </source>
</evidence>
<feature type="compositionally biased region" description="Basic and acidic residues" evidence="1">
    <location>
        <begin position="105"/>
        <end position="114"/>
    </location>
</feature>
<dbReference type="CDD" id="cd00303">
    <property type="entry name" value="retropepsin_like"/>
    <property type="match status" value="1"/>
</dbReference>
<evidence type="ECO:0000313" key="3">
    <source>
        <dbReference type="Proteomes" id="UP000287651"/>
    </source>
</evidence>
<dbReference type="Proteomes" id="UP000287651">
    <property type="component" value="Unassembled WGS sequence"/>
</dbReference>
<accession>A0A426Z029</accession>
<dbReference type="AlphaFoldDB" id="A0A426Z029"/>
<dbReference type="GO" id="GO:0004190">
    <property type="term" value="F:aspartic-type endopeptidase activity"/>
    <property type="evidence" value="ECO:0007669"/>
    <property type="project" value="InterPro"/>
</dbReference>